<evidence type="ECO:0000256" key="2">
    <source>
        <dbReference type="ARBA" id="ARBA00022448"/>
    </source>
</evidence>
<gene>
    <name evidence="9" type="ORF">PSAB_13655</name>
</gene>
<dbReference type="OrthoDB" id="9815820at2"/>
<dbReference type="PATRIC" id="fig|1268072.3.peg.2826"/>
<dbReference type="CDD" id="cd06579">
    <property type="entry name" value="TM_PBP1_transp_AraH_like"/>
    <property type="match status" value="1"/>
</dbReference>
<dbReference type="GO" id="GO:0022857">
    <property type="term" value="F:transmembrane transporter activity"/>
    <property type="evidence" value="ECO:0007669"/>
    <property type="project" value="InterPro"/>
</dbReference>
<sequence length="333" mass="34796">MKNNELSGQARMLQKPNFTRKLSAFLLDKGSAVIGLILLFVLMSILSGDFLSVDNLLNVFRQSAVLMIMAVAMTFVIITGGIDLSVGSQIAVSGVVVAGMIASGVPVPLAVLITVMVGGIIGLGIGSAISLQKIPPFIVTLAMLTILSGVAFVYTKGTPIVINNPQFRFLGRGYLGSIPIPIIIMVVVVVLGHILLTHTRFGRYVYAIGDNEETARLCGINVRLVKIGVYVLSGAVTALAGVLLASRLSTGSPNSGTGSELDAIAAVVLGGTNLFGGEGKITGTIMGVLIIAFLNNGLNLLNVSSYNQMLIKGLVILLAVWLSTMKARKAMAK</sequence>
<dbReference type="PANTHER" id="PTHR32196:SF21">
    <property type="entry name" value="ABC TRANSPORTER PERMEASE PROTEIN YPHD-RELATED"/>
    <property type="match status" value="1"/>
</dbReference>
<dbReference type="STRING" id="1268072.PSAB_13655"/>
<dbReference type="eggNOG" id="COG1172">
    <property type="taxonomic scope" value="Bacteria"/>
</dbReference>
<keyword evidence="5 8" id="KW-0812">Transmembrane</keyword>
<organism evidence="9 10">
    <name type="scientific">Paenibacillus sabinae T27</name>
    <dbReference type="NCBI Taxonomy" id="1268072"/>
    <lineage>
        <taxon>Bacteria</taxon>
        <taxon>Bacillati</taxon>
        <taxon>Bacillota</taxon>
        <taxon>Bacilli</taxon>
        <taxon>Bacillales</taxon>
        <taxon>Paenibacillaceae</taxon>
        <taxon>Paenibacillus</taxon>
    </lineage>
</organism>
<reference evidence="9 10" key="1">
    <citation type="journal article" date="2014" name="PLoS Genet.">
        <title>Comparative Genomic Analysis of N2-Fixing and Non-N2-Fixing Paenibacillus spp.: Organization, Evolution and Expression of the Nitrogen Fixation Genes.</title>
        <authorList>
            <person name="Xie J.B."/>
            <person name="Du Z."/>
            <person name="Bai L."/>
            <person name="Tian C."/>
            <person name="Zhang Y."/>
            <person name="Xie J.Y."/>
            <person name="Wang T."/>
            <person name="Liu X."/>
            <person name="Chen X."/>
            <person name="Cheng Q."/>
            <person name="Chen S."/>
            <person name="Li J."/>
        </authorList>
    </citation>
    <scope>NUCLEOTIDE SEQUENCE [LARGE SCALE GENOMIC DNA]</scope>
    <source>
        <strain evidence="9 10">T27</strain>
    </source>
</reference>
<proteinExistence type="predicted"/>
<keyword evidence="2" id="KW-0813">Transport</keyword>
<evidence type="ECO:0000256" key="3">
    <source>
        <dbReference type="ARBA" id="ARBA00022475"/>
    </source>
</evidence>
<dbReference type="HOGENOM" id="CLU_028880_2_2_9"/>
<dbReference type="GO" id="GO:0005886">
    <property type="term" value="C:plasma membrane"/>
    <property type="evidence" value="ECO:0007669"/>
    <property type="project" value="UniProtKB-SubCell"/>
</dbReference>
<evidence type="ECO:0000256" key="1">
    <source>
        <dbReference type="ARBA" id="ARBA00004651"/>
    </source>
</evidence>
<evidence type="ECO:0000256" key="8">
    <source>
        <dbReference type="SAM" id="Phobius"/>
    </source>
</evidence>
<evidence type="ECO:0000256" key="7">
    <source>
        <dbReference type="ARBA" id="ARBA00023136"/>
    </source>
</evidence>
<feature type="transmembrane region" description="Helical" evidence="8">
    <location>
        <begin position="174"/>
        <end position="196"/>
    </location>
</feature>
<keyword evidence="3" id="KW-1003">Cell membrane</keyword>
<dbReference type="KEGG" id="psab:PSAB_13655"/>
<name>X4ZK06_9BACL</name>
<feature type="transmembrane region" description="Helical" evidence="8">
    <location>
        <begin position="94"/>
        <end position="125"/>
    </location>
</feature>
<evidence type="ECO:0000256" key="4">
    <source>
        <dbReference type="ARBA" id="ARBA00022519"/>
    </source>
</evidence>
<keyword evidence="10" id="KW-1185">Reference proteome</keyword>
<keyword evidence="6 8" id="KW-1133">Transmembrane helix</keyword>
<protein>
    <submittedName>
        <fullName evidence="9">Ribose ABC transporter permease</fullName>
    </submittedName>
</protein>
<feature type="transmembrane region" description="Helical" evidence="8">
    <location>
        <begin position="137"/>
        <end position="154"/>
    </location>
</feature>
<feature type="transmembrane region" description="Helical" evidence="8">
    <location>
        <begin position="32"/>
        <end position="52"/>
    </location>
</feature>
<dbReference type="EMBL" id="CP004078">
    <property type="protein sequence ID" value="AHV97647.1"/>
    <property type="molecule type" value="Genomic_DNA"/>
</dbReference>
<comment type="subcellular location">
    <subcellularLocation>
        <location evidence="1">Cell membrane</location>
        <topology evidence="1">Multi-pass membrane protein</topology>
    </subcellularLocation>
</comment>
<feature type="transmembrane region" description="Helical" evidence="8">
    <location>
        <begin position="224"/>
        <end position="245"/>
    </location>
</feature>
<dbReference type="Proteomes" id="UP000019772">
    <property type="component" value="Chromosome"/>
</dbReference>
<keyword evidence="4" id="KW-0997">Cell inner membrane</keyword>
<evidence type="ECO:0000313" key="9">
    <source>
        <dbReference type="EMBL" id="AHV97647.1"/>
    </source>
</evidence>
<evidence type="ECO:0000256" key="5">
    <source>
        <dbReference type="ARBA" id="ARBA00022692"/>
    </source>
</evidence>
<dbReference type="RefSeq" id="WP_025335154.1">
    <property type="nucleotide sequence ID" value="NZ_CP004078.1"/>
</dbReference>
<feature type="transmembrane region" description="Helical" evidence="8">
    <location>
        <begin position="64"/>
        <end position="82"/>
    </location>
</feature>
<dbReference type="AlphaFoldDB" id="X4ZK06"/>
<evidence type="ECO:0000256" key="6">
    <source>
        <dbReference type="ARBA" id="ARBA00022989"/>
    </source>
</evidence>
<dbReference type="Pfam" id="PF02653">
    <property type="entry name" value="BPD_transp_2"/>
    <property type="match status" value="1"/>
</dbReference>
<evidence type="ECO:0000313" key="10">
    <source>
        <dbReference type="Proteomes" id="UP000019772"/>
    </source>
</evidence>
<keyword evidence="7 8" id="KW-0472">Membrane</keyword>
<accession>X4ZK06</accession>
<dbReference type="InterPro" id="IPR001851">
    <property type="entry name" value="ABC_transp_permease"/>
</dbReference>
<dbReference type="PANTHER" id="PTHR32196">
    <property type="entry name" value="ABC TRANSPORTER PERMEASE PROTEIN YPHD-RELATED-RELATED"/>
    <property type="match status" value="1"/>
</dbReference>